<sequence>MINPFTFYSQSPQTIAYAVLVGVVTVTLHSWILAALTWLAGDRGPRQDGRLTLSPTRAASPISLLSITFTQIGWIRPMQITPRALRGGAVSLLPLLLISLALLALFAQSLMHLRPLIAHTFPGAMPAYVTMALIDAFRRTVFWYVAFNLLPIPPFLMGHLWLWRGQPIWMKSAPIGRCIALIAFVTLVTVTVSYRANLIQIELALLR</sequence>
<evidence type="ECO:0000313" key="2">
    <source>
        <dbReference type="EMBL" id="ARO14242.1"/>
    </source>
</evidence>
<feature type="transmembrane region" description="Helical" evidence="1">
    <location>
        <begin position="116"/>
        <end position="134"/>
    </location>
</feature>
<keyword evidence="1" id="KW-1133">Transmembrane helix</keyword>
<accession>A0A1W6NYD0</accession>
<feature type="transmembrane region" description="Helical" evidence="1">
    <location>
        <begin position="174"/>
        <end position="194"/>
    </location>
</feature>
<dbReference type="STRING" id="92947.BVG79_00890"/>
<evidence type="ECO:0000313" key="3">
    <source>
        <dbReference type="Proteomes" id="UP000242447"/>
    </source>
</evidence>
<evidence type="ECO:0000256" key="1">
    <source>
        <dbReference type="SAM" id="Phobius"/>
    </source>
</evidence>
<dbReference type="RefSeq" id="WP_085785822.1">
    <property type="nucleotide sequence ID" value="NZ_CP019937.1"/>
</dbReference>
<gene>
    <name evidence="2" type="ORF">BVG79_00890</name>
</gene>
<proteinExistence type="predicted"/>
<reference evidence="2 3" key="1">
    <citation type="submission" date="2017-02" db="EMBL/GenBank/DDBJ databases">
        <title>Ketogulonicigenium robustum SPU B003 Genome sequencing and assembly.</title>
        <authorList>
            <person name="Li Y."/>
            <person name="Liu L."/>
            <person name="Wang C."/>
            <person name="Zhang M."/>
            <person name="Zhang T."/>
            <person name="Zhang Y."/>
        </authorList>
    </citation>
    <scope>NUCLEOTIDE SEQUENCE [LARGE SCALE GENOMIC DNA]</scope>
    <source>
        <strain evidence="2 3">SPU_B003</strain>
    </source>
</reference>
<feature type="transmembrane region" description="Helical" evidence="1">
    <location>
        <begin position="15"/>
        <end position="38"/>
    </location>
</feature>
<organism evidence="2 3">
    <name type="scientific">Ketogulonicigenium robustum</name>
    <dbReference type="NCBI Taxonomy" id="92947"/>
    <lineage>
        <taxon>Bacteria</taxon>
        <taxon>Pseudomonadati</taxon>
        <taxon>Pseudomonadota</taxon>
        <taxon>Alphaproteobacteria</taxon>
        <taxon>Rhodobacterales</taxon>
        <taxon>Roseobacteraceae</taxon>
        <taxon>Ketogulonicigenium</taxon>
    </lineage>
</organism>
<feature type="transmembrane region" description="Helical" evidence="1">
    <location>
        <begin position="87"/>
        <end position="110"/>
    </location>
</feature>
<feature type="transmembrane region" description="Helical" evidence="1">
    <location>
        <begin position="141"/>
        <end position="162"/>
    </location>
</feature>
<name>A0A1W6NYD0_9RHOB</name>
<keyword evidence="1" id="KW-0812">Transmembrane</keyword>
<dbReference type="Proteomes" id="UP000242447">
    <property type="component" value="Chromosome"/>
</dbReference>
<dbReference type="AlphaFoldDB" id="A0A1W6NYD0"/>
<keyword evidence="1" id="KW-0472">Membrane</keyword>
<dbReference type="OrthoDB" id="9800627at2"/>
<keyword evidence="3" id="KW-1185">Reference proteome</keyword>
<dbReference type="EMBL" id="CP019937">
    <property type="protein sequence ID" value="ARO14242.1"/>
    <property type="molecule type" value="Genomic_DNA"/>
</dbReference>
<protein>
    <submittedName>
        <fullName evidence="2">Membrane-associated peptidase</fullName>
    </submittedName>
</protein>
<dbReference type="KEGG" id="kro:BVG79_00890"/>